<sequence length="290" mass="33806">MREQNRILVLYGSQTFTAQEVAERVWRKTKALGFRGPVQAMDDYPISLLIHEHFVIFVCSTTGQGDEPDNMKKFWKFLLRKSLPPNSLIKLHFGVIGLGDSSYEKFNFAGKKLHKRLKQLGATPLLDIGLCDYQHDLGHDAVLTPWLDQLFTKLKCYFPNLQTDNMNDTFIPKWKVSIIKKEKQIKLDSEYEDIYFARGQKSYYLEANLLKVTKNIRTTEETHFQDVRLITLKTIEDAKLNYKPGDVLNIRPRNSKEDVDDLFGIFKSHNIDLKPYYRLLVEECHDGKLN</sequence>
<evidence type="ECO:0000256" key="5">
    <source>
        <dbReference type="ARBA" id="ARBA00022827"/>
    </source>
</evidence>
<dbReference type="Gene3D" id="2.40.30.10">
    <property type="entry name" value="Translation factors"/>
    <property type="match status" value="1"/>
</dbReference>
<keyword evidence="6" id="KW-0521">NADP</keyword>
<protein>
    <recommendedName>
        <fullName evidence="8">Flavodoxin-like domain-containing protein</fullName>
    </recommendedName>
</protein>
<evidence type="ECO:0000256" key="3">
    <source>
        <dbReference type="ARBA" id="ARBA00022630"/>
    </source>
</evidence>
<dbReference type="PANTHER" id="PTHR19384">
    <property type="entry name" value="NITRIC OXIDE SYNTHASE-RELATED"/>
    <property type="match status" value="1"/>
</dbReference>
<keyword evidence="4" id="KW-0288">FMN</keyword>
<dbReference type="InterPro" id="IPR001094">
    <property type="entry name" value="Flavdoxin-like"/>
</dbReference>
<dbReference type="GO" id="GO:0005634">
    <property type="term" value="C:nucleus"/>
    <property type="evidence" value="ECO:0007669"/>
    <property type="project" value="UniProtKB-ARBA"/>
</dbReference>
<dbReference type="PROSITE" id="PS50902">
    <property type="entry name" value="FLAVODOXIN_LIKE"/>
    <property type="match status" value="1"/>
</dbReference>
<evidence type="ECO:0000256" key="6">
    <source>
        <dbReference type="ARBA" id="ARBA00022857"/>
    </source>
</evidence>
<dbReference type="SUPFAM" id="SSF63380">
    <property type="entry name" value="Riboflavin synthase domain-like"/>
    <property type="match status" value="1"/>
</dbReference>
<dbReference type="InterPro" id="IPR017938">
    <property type="entry name" value="Riboflavin_synthase-like_b-brl"/>
</dbReference>
<accession>A0AAV1LKT9</accession>
<dbReference type="GO" id="GO:0050660">
    <property type="term" value="F:flavin adenine dinucleotide binding"/>
    <property type="evidence" value="ECO:0007669"/>
    <property type="project" value="TreeGrafter"/>
</dbReference>
<organism evidence="9 10">
    <name type="scientific">Parnassius mnemosyne</name>
    <name type="common">clouded apollo</name>
    <dbReference type="NCBI Taxonomy" id="213953"/>
    <lineage>
        <taxon>Eukaryota</taxon>
        <taxon>Metazoa</taxon>
        <taxon>Ecdysozoa</taxon>
        <taxon>Arthropoda</taxon>
        <taxon>Hexapoda</taxon>
        <taxon>Insecta</taxon>
        <taxon>Pterygota</taxon>
        <taxon>Neoptera</taxon>
        <taxon>Endopterygota</taxon>
        <taxon>Lepidoptera</taxon>
        <taxon>Glossata</taxon>
        <taxon>Ditrysia</taxon>
        <taxon>Papilionoidea</taxon>
        <taxon>Papilionidae</taxon>
        <taxon>Parnassiinae</taxon>
        <taxon>Parnassini</taxon>
        <taxon>Parnassius</taxon>
        <taxon>Driopa</taxon>
    </lineage>
</organism>
<keyword evidence="7" id="KW-0560">Oxidoreductase</keyword>
<dbReference type="SUPFAM" id="SSF52218">
    <property type="entry name" value="Flavoproteins"/>
    <property type="match status" value="1"/>
</dbReference>
<evidence type="ECO:0000313" key="9">
    <source>
        <dbReference type="EMBL" id="CAK1594712.1"/>
    </source>
</evidence>
<dbReference type="GO" id="GO:0016651">
    <property type="term" value="F:oxidoreductase activity, acting on NAD(P)H"/>
    <property type="evidence" value="ECO:0007669"/>
    <property type="project" value="UniProtKB-ARBA"/>
</dbReference>
<evidence type="ECO:0000256" key="2">
    <source>
        <dbReference type="ARBA" id="ARBA00022490"/>
    </source>
</evidence>
<keyword evidence="3" id="KW-0285">Flavoprotein</keyword>
<dbReference type="AlphaFoldDB" id="A0AAV1LKT9"/>
<evidence type="ECO:0000256" key="1">
    <source>
        <dbReference type="ARBA" id="ARBA00004496"/>
    </source>
</evidence>
<comment type="caution">
    <text evidence="9">The sequence shown here is derived from an EMBL/GenBank/DDBJ whole genome shotgun (WGS) entry which is preliminary data.</text>
</comment>
<dbReference type="PANTHER" id="PTHR19384:SF10">
    <property type="entry name" value="NADPH-DEPENDENT DIFLAVIN OXIDOREDUCTASE 1"/>
    <property type="match status" value="1"/>
</dbReference>
<keyword evidence="10" id="KW-1185">Reference proteome</keyword>
<dbReference type="FunFam" id="3.40.50.360:FF:000015">
    <property type="entry name" value="NADPH-dependent diflavin oxidoreductase 1"/>
    <property type="match status" value="1"/>
</dbReference>
<keyword evidence="5" id="KW-0274">FAD</keyword>
<feature type="domain" description="Flavodoxin-like" evidence="8">
    <location>
        <begin position="7"/>
        <end position="151"/>
    </location>
</feature>
<dbReference type="Proteomes" id="UP001314205">
    <property type="component" value="Unassembled WGS sequence"/>
</dbReference>
<gene>
    <name evidence="9" type="ORF">PARMNEM_LOCUS14304</name>
</gene>
<evidence type="ECO:0000313" key="10">
    <source>
        <dbReference type="Proteomes" id="UP001314205"/>
    </source>
</evidence>
<dbReference type="Pfam" id="PF00258">
    <property type="entry name" value="Flavodoxin_1"/>
    <property type="match status" value="1"/>
</dbReference>
<dbReference type="InterPro" id="IPR029039">
    <property type="entry name" value="Flavoprotein-like_sf"/>
</dbReference>
<comment type="subcellular location">
    <subcellularLocation>
        <location evidence="1">Cytoplasm</location>
    </subcellularLocation>
</comment>
<dbReference type="InterPro" id="IPR008254">
    <property type="entry name" value="Flavodoxin/NO_synth"/>
</dbReference>
<evidence type="ECO:0000256" key="7">
    <source>
        <dbReference type="ARBA" id="ARBA00023002"/>
    </source>
</evidence>
<keyword evidence="2" id="KW-0963">Cytoplasm</keyword>
<dbReference type="EMBL" id="CAVLGL010000090">
    <property type="protein sequence ID" value="CAK1594712.1"/>
    <property type="molecule type" value="Genomic_DNA"/>
</dbReference>
<name>A0AAV1LKT9_9NEOP</name>
<proteinExistence type="predicted"/>
<dbReference type="Gene3D" id="3.40.50.360">
    <property type="match status" value="1"/>
</dbReference>
<evidence type="ECO:0000259" key="8">
    <source>
        <dbReference type="PROSITE" id="PS50902"/>
    </source>
</evidence>
<dbReference type="GO" id="GO:0005829">
    <property type="term" value="C:cytosol"/>
    <property type="evidence" value="ECO:0007669"/>
    <property type="project" value="TreeGrafter"/>
</dbReference>
<dbReference type="PRINTS" id="PR00369">
    <property type="entry name" value="FLAVODOXIN"/>
</dbReference>
<dbReference type="GO" id="GO:0010181">
    <property type="term" value="F:FMN binding"/>
    <property type="evidence" value="ECO:0007669"/>
    <property type="project" value="InterPro"/>
</dbReference>
<evidence type="ECO:0000256" key="4">
    <source>
        <dbReference type="ARBA" id="ARBA00022643"/>
    </source>
</evidence>
<reference evidence="9 10" key="1">
    <citation type="submission" date="2023-11" db="EMBL/GenBank/DDBJ databases">
        <authorList>
            <person name="Hedman E."/>
            <person name="Englund M."/>
            <person name="Stromberg M."/>
            <person name="Nyberg Akerstrom W."/>
            <person name="Nylinder S."/>
            <person name="Jareborg N."/>
            <person name="Kallberg Y."/>
            <person name="Kronander E."/>
        </authorList>
    </citation>
    <scope>NUCLEOTIDE SEQUENCE [LARGE SCALE GENOMIC DNA]</scope>
</reference>